<dbReference type="GO" id="GO:0005737">
    <property type="term" value="C:cytoplasm"/>
    <property type="evidence" value="ECO:0007669"/>
    <property type="project" value="UniProtKB-SubCell"/>
</dbReference>
<dbReference type="InParanoid" id="W2RVK1"/>
<dbReference type="PANTHER" id="PTHR39145">
    <property type="entry name" value="BIOGENESIS OF LYSOSOME-RELATED ORGANELLES COMPLEX 1 SUBUNIT CNL1"/>
    <property type="match status" value="1"/>
</dbReference>
<dbReference type="STRING" id="1220924.W2RVK1"/>
<organism evidence="9 10">
    <name type="scientific">Cyphellophora europaea (strain CBS 101466)</name>
    <name type="common">Phialophora europaea</name>
    <dbReference type="NCBI Taxonomy" id="1220924"/>
    <lineage>
        <taxon>Eukaryota</taxon>
        <taxon>Fungi</taxon>
        <taxon>Dikarya</taxon>
        <taxon>Ascomycota</taxon>
        <taxon>Pezizomycotina</taxon>
        <taxon>Eurotiomycetes</taxon>
        <taxon>Chaetothyriomycetidae</taxon>
        <taxon>Chaetothyriales</taxon>
        <taxon>Cyphellophoraceae</taxon>
        <taxon>Cyphellophora</taxon>
    </lineage>
</organism>
<protein>
    <recommendedName>
        <fullName evidence="4">Biogenesis of lysosome-related organelles complex 1 subunit CNL1</fullName>
    </recommendedName>
    <alternativeName>
        <fullName evidence="6">CNO-like protein 1</fullName>
    </alternativeName>
</protein>
<evidence type="ECO:0000259" key="8">
    <source>
        <dbReference type="Pfam" id="PF10157"/>
    </source>
</evidence>
<evidence type="ECO:0000256" key="4">
    <source>
        <dbReference type="ARBA" id="ARBA00014971"/>
    </source>
</evidence>
<feature type="compositionally biased region" description="Basic and acidic residues" evidence="7">
    <location>
        <begin position="160"/>
        <end position="170"/>
    </location>
</feature>
<comment type="subcellular location">
    <subcellularLocation>
        <location evidence="2">Cytoplasm</location>
    </subcellularLocation>
</comment>
<dbReference type="RefSeq" id="XP_008717183.1">
    <property type="nucleotide sequence ID" value="XM_008718961.1"/>
</dbReference>
<dbReference type="VEuPathDB" id="FungiDB:HMPREF1541_04617"/>
<feature type="region of interest" description="Disordered" evidence="7">
    <location>
        <begin position="99"/>
        <end position="121"/>
    </location>
</feature>
<evidence type="ECO:0000256" key="6">
    <source>
        <dbReference type="ARBA" id="ARBA00029995"/>
    </source>
</evidence>
<comment type="function">
    <text evidence="1">Component of the biogenesis of lysosome-related organelles complex-1 (BLOC-1), a complex that is involved in endosomal cargo sorting.</text>
</comment>
<accession>W2RVK1</accession>
<evidence type="ECO:0000256" key="5">
    <source>
        <dbReference type="ARBA" id="ARBA00022490"/>
    </source>
</evidence>
<gene>
    <name evidence="9" type="ORF">HMPREF1541_04617</name>
</gene>
<feature type="compositionally biased region" description="Low complexity" evidence="7">
    <location>
        <begin position="50"/>
        <end position="64"/>
    </location>
</feature>
<evidence type="ECO:0000313" key="9">
    <source>
        <dbReference type="EMBL" id="ETN40340.1"/>
    </source>
</evidence>
<dbReference type="AlphaFoldDB" id="W2RVK1"/>
<name>W2RVK1_CYPE1</name>
<feature type="compositionally biased region" description="Basic and acidic residues" evidence="7">
    <location>
        <begin position="111"/>
        <end position="121"/>
    </location>
</feature>
<feature type="domain" description="BLOC-1-related complex subunit 6 C-terminal helix" evidence="8">
    <location>
        <begin position="77"/>
        <end position="161"/>
    </location>
</feature>
<dbReference type="GO" id="GO:0031083">
    <property type="term" value="C:BLOC-1 complex"/>
    <property type="evidence" value="ECO:0007669"/>
    <property type="project" value="InterPro"/>
</dbReference>
<dbReference type="InterPro" id="IPR046465">
    <property type="entry name" value="BORCS6_C"/>
</dbReference>
<dbReference type="Pfam" id="PF10157">
    <property type="entry name" value="BORCS6"/>
    <property type="match status" value="1"/>
</dbReference>
<feature type="region of interest" description="Disordered" evidence="7">
    <location>
        <begin position="160"/>
        <end position="184"/>
    </location>
</feature>
<dbReference type="OrthoDB" id="4161122at2759"/>
<dbReference type="GO" id="GO:0007032">
    <property type="term" value="P:endosome organization"/>
    <property type="evidence" value="ECO:0007669"/>
    <property type="project" value="TreeGrafter"/>
</dbReference>
<evidence type="ECO:0000256" key="1">
    <source>
        <dbReference type="ARBA" id="ARBA00003807"/>
    </source>
</evidence>
<evidence type="ECO:0000256" key="2">
    <source>
        <dbReference type="ARBA" id="ARBA00004496"/>
    </source>
</evidence>
<reference evidence="9 10" key="1">
    <citation type="submission" date="2013-03" db="EMBL/GenBank/DDBJ databases">
        <title>The Genome Sequence of Phialophora europaea CBS 101466.</title>
        <authorList>
            <consortium name="The Broad Institute Genomics Platform"/>
            <person name="Cuomo C."/>
            <person name="de Hoog S."/>
            <person name="Gorbushina A."/>
            <person name="Walker B."/>
            <person name="Young S.K."/>
            <person name="Zeng Q."/>
            <person name="Gargeya S."/>
            <person name="Fitzgerald M."/>
            <person name="Haas B."/>
            <person name="Abouelleil A."/>
            <person name="Allen A.W."/>
            <person name="Alvarado L."/>
            <person name="Arachchi H.M."/>
            <person name="Berlin A.M."/>
            <person name="Chapman S.B."/>
            <person name="Gainer-Dewar J."/>
            <person name="Goldberg J."/>
            <person name="Griggs A."/>
            <person name="Gujja S."/>
            <person name="Hansen M."/>
            <person name="Howarth C."/>
            <person name="Imamovic A."/>
            <person name="Ireland A."/>
            <person name="Larimer J."/>
            <person name="McCowan C."/>
            <person name="Murphy C."/>
            <person name="Pearson M."/>
            <person name="Poon T.W."/>
            <person name="Priest M."/>
            <person name="Roberts A."/>
            <person name="Saif S."/>
            <person name="Shea T."/>
            <person name="Sisk P."/>
            <person name="Sykes S."/>
            <person name="Wortman J."/>
            <person name="Nusbaum C."/>
            <person name="Birren B."/>
        </authorList>
    </citation>
    <scope>NUCLEOTIDE SEQUENCE [LARGE SCALE GENOMIC DNA]</scope>
    <source>
        <strain evidence="9 10">CBS 101466</strain>
    </source>
</reference>
<dbReference type="InterPro" id="IPR034455">
    <property type="entry name" value="CNL1"/>
</dbReference>
<evidence type="ECO:0000313" key="10">
    <source>
        <dbReference type="Proteomes" id="UP000030752"/>
    </source>
</evidence>
<dbReference type="Proteomes" id="UP000030752">
    <property type="component" value="Unassembled WGS sequence"/>
</dbReference>
<comment type="similarity">
    <text evidence="3">Belongs to the BLOC1S4 family.</text>
</comment>
<keyword evidence="5" id="KW-0963">Cytoplasm</keyword>
<dbReference type="EMBL" id="KB822720">
    <property type="protein sequence ID" value="ETN40340.1"/>
    <property type="molecule type" value="Genomic_DNA"/>
</dbReference>
<dbReference type="PANTHER" id="PTHR39145:SF1">
    <property type="entry name" value="BIOGENESIS OF LYSOSOME-RELATED ORGANELLES COMPLEX 1 SUBUNIT CNL1"/>
    <property type="match status" value="1"/>
</dbReference>
<feature type="region of interest" description="Disordered" evidence="7">
    <location>
        <begin position="26"/>
        <end position="71"/>
    </location>
</feature>
<dbReference type="eggNOG" id="ENOG502S5Q7">
    <property type="taxonomic scope" value="Eukaryota"/>
</dbReference>
<dbReference type="GeneID" id="19971956"/>
<evidence type="ECO:0000256" key="3">
    <source>
        <dbReference type="ARBA" id="ARBA00007289"/>
    </source>
</evidence>
<proteinExistence type="inferred from homology"/>
<evidence type="ECO:0000256" key="7">
    <source>
        <dbReference type="SAM" id="MobiDB-lite"/>
    </source>
</evidence>
<keyword evidence="10" id="KW-1185">Reference proteome</keyword>
<sequence>MSASQSVRSVADTELGLTQGEIQLLRRQQEVMAQRSHQGGNADRGRAPSRHSQPSSRAASAASSTGPPNRVILDPRHLQALQTHLDNVMRQISTRINELEEATERSVNSSSDRHGRTSRDADAEIERMHRIMADIDRLDADFRRITHIKEVVKRLRARVDATDGRMERATPSHQSQAARDRHRR</sequence>
<dbReference type="HOGENOM" id="CLU_096905_1_0_1"/>